<feature type="compositionally biased region" description="Acidic residues" evidence="1">
    <location>
        <begin position="54"/>
        <end position="64"/>
    </location>
</feature>
<keyword evidence="2" id="KW-0812">Transmembrane</keyword>
<dbReference type="PANTHER" id="PTHR28049">
    <property type="entry name" value="TRANSMEMBRANE PROTEIN YOR223W"/>
    <property type="match status" value="1"/>
</dbReference>
<name>A0A8H3TPR7_9TREE</name>
<evidence type="ECO:0008006" key="7">
    <source>
        <dbReference type="Google" id="ProtNLM"/>
    </source>
</evidence>
<evidence type="ECO:0000313" key="5">
    <source>
        <dbReference type="EMBL" id="GHJ84950.1"/>
    </source>
</evidence>
<feature type="region of interest" description="Disordered" evidence="1">
    <location>
        <begin position="1"/>
        <end position="68"/>
    </location>
</feature>
<keyword evidence="2" id="KW-1133">Transmembrane helix</keyword>
<dbReference type="Pfam" id="PF10302">
    <property type="entry name" value="Dsc3_N"/>
    <property type="match status" value="1"/>
</dbReference>
<dbReference type="InterPro" id="IPR025390">
    <property type="entry name" value="Dsc3_C"/>
</dbReference>
<accession>A0A8H3TPR7</accession>
<dbReference type="InterPro" id="IPR045226">
    <property type="entry name" value="Dsc3"/>
</dbReference>
<dbReference type="PANTHER" id="PTHR28049:SF1">
    <property type="entry name" value="DSC E3 UBIQUITIN LIGASE COMPLEX SUBUNIT 3"/>
    <property type="match status" value="1"/>
</dbReference>
<feature type="transmembrane region" description="Helical" evidence="2">
    <location>
        <begin position="287"/>
        <end position="309"/>
    </location>
</feature>
<dbReference type="GO" id="GO:0005783">
    <property type="term" value="C:endoplasmic reticulum"/>
    <property type="evidence" value="ECO:0007669"/>
    <property type="project" value="TreeGrafter"/>
</dbReference>
<evidence type="ECO:0000256" key="1">
    <source>
        <dbReference type="SAM" id="MobiDB-lite"/>
    </source>
</evidence>
<evidence type="ECO:0000259" key="3">
    <source>
        <dbReference type="Pfam" id="PF10302"/>
    </source>
</evidence>
<feature type="region of interest" description="Disordered" evidence="1">
    <location>
        <begin position="191"/>
        <end position="214"/>
    </location>
</feature>
<feature type="region of interest" description="Disordered" evidence="1">
    <location>
        <begin position="319"/>
        <end position="352"/>
    </location>
</feature>
<reference evidence="5" key="1">
    <citation type="submission" date="2020-07" db="EMBL/GenBank/DDBJ databases">
        <title>Draft Genome Sequence of a Deep-Sea Yeast, Naganishia (Cryptococcus) liquefaciens strain N6.</title>
        <authorList>
            <person name="Han Y.W."/>
            <person name="Kajitani R."/>
            <person name="Morimoto H."/>
            <person name="Parhat M."/>
            <person name="Tsubouchi H."/>
            <person name="Bakenova O."/>
            <person name="Ogata M."/>
            <person name="Argunhan B."/>
            <person name="Aoki R."/>
            <person name="Kajiwara S."/>
            <person name="Itoh T."/>
            <person name="Iwasaki H."/>
        </authorList>
    </citation>
    <scope>NUCLEOTIDE SEQUENCE</scope>
    <source>
        <strain evidence="5">N6</strain>
    </source>
</reference>
<dbReference type="Proteomes" id="UP000620104">
    <property type="component" value="Unassembled WGS sequence"/>
</dbReference>
<sequence length="412" mass="44695">MSTQPLLPTHRPSRRLSSGKGKGKGKAPARTASSDDDSSDPRPLRTRGAFMAYDSEEEPQQEEEEKGRCVTVRFTGDQEAGGGGDLDVWVEEGESVGSVKDKLRVLRPSLQSHTLRFIHSGRLLTDGILLLPWLRSLEHRLQARQEAEDMGIAGVVRGLAGEVEDELAGNKGKGKAKEEKVWLHCVVGAKAEDRTADEPETPSEEVPPPNRRGFDSLLDAGFTPQEVAAMRREFYLSRGQEVPDEFTAGATGGAGGDAYEEHVRALEEQWIEGDLNNDTAQTVNEGLYSSILHGILIGFLLPLLPWFFFREMPSPNFFDPLEGPDAPPSRLTAEQDRTQGDEGGGPGTAAENDTIAGREAQAEPMTAASMFGLRGMPGGDWRTGVVFGQRTQMAILIGTVLNVGFAGLRFLA</sequence>
<protein>
    <recommendedName>
        <fullName evidence="7">Ubiquitin-like domain-containing protein</fullName>
    </recommendedName>
</protein>
<dbReference type="AlphaFoldDB" id="A0A8H3TPR7"/>
<dbReference type="Pfam" id="PF13373">
    <property type="entry name" value="Dsc3_C"/>
    <property type="match status" value="1"/>
</dbReference>
<feature type="domain" description="DSC E3 ubiquitin ligase complex subunit 3 ubiquitin-like" evidence="3">
    <location>
        <begin position="70"/>
        <end position="189"/>
    </location>
</feature>
<evidence type="ECO:0000256" key="2">
    <source>
        <dbReference type="SAM" id="Phobius"/>
    </source>
</evidence>
<dbReference type="GO" id="GO:0044695">
    <property type="term" value="C:Dsc E3 ubiquitin ligase complex"/>
    <property type="evidence" value="ECO:0007669"/>
    <property type="project" value="InterPro"/>
</dbReference>
<organism evidence="5 6">
    <name type="scientific">Naganishia liquefaciens</name>
    <dbReference type="NCBI Taxonomy" id="104408"/>
    <lineage>
        <taxon>Eukaryota</taxon>
        <taxon>Fungi</taxon>
        <taxon>Dikarya</taxon>
        <taxon>Basidiomycota</taxon>
        <taxon>Agaricomycotina</taxon>
        <taxon>Tremellomycetes</taxon>
        <taxon>Filobasidiales</taxon>
        <taxon>Filobasidiaceae</taxon>
        <taxon>Naganishia</taxon>
    </lineage>
</organism>
<comment type="caution">
    <text evidence="5">The sequence shown here is derived from an EMBL/GenBank/DDBJ whole genome shotgun (WGS) entry which is preliminary data.</text>
</comment>
<keyword evidence="6" id="KW-1185">Reference proteome</keyword>
<feature type="domain" description="DSC E3 ubiquitin ligase complex subunit 3 C-terminal" evidence="4">
    <location>
        <begin position="212"/>
        <end position="305"/>
    </location>
</feature>
<dbReference type="EMBL" id="BLZA01000010">
    <property type="protein sequence ID" value="GHJ84950.1"/>
    <property type="molecule type" value="Genomic_DNA"/>
</dbReference>
<evidence type="ECO:0000259" key="4">
    <source>
        <dbReference type="Pfam" id="PF13373"/>
    </source>
</evidence>
<keyword evidence="2" id="KW-0472">Membrane</keyword>
<evidence type="ECO:0000313" key="6">
    <source>
        <dbReference type="Proteomes" id="UP000620104"/>
    </source>
</evidence>
<feature type="transmembrane region" description="Helical" evidence="2">
    <location>
        <begin position="393"/>
        <end position="411"/>
    </location>
</feature>
<gene>
    <name evidence="5" type="ORF">NliqN6_1352</name>
</gene>
<dbReference type="OrthoDB" id="2556122at2759"/>
<dbReference type="InterPro" id="IPR019413">
    <property type="entry name" value="Dsc3_ub-like_dom"/>
</dbReference>
<proteinExistence type="predicted"/>